<feature type="transmembrane region" description="Helical" evidence="1">
    <location>
        <begin position="58"/>
        <end position="80"/>
    </location>
</feature>
<comment type="caution">
    <text evidence="2">The sequence shown here is derived from an EMBL/GenBank/DDBJ whole genome shotgun (WGS) entry which is preliminary data.</text>
</comment>
<keyword evidence="3" id="KW-1185">Reference proteome</keyword>
<dbReference type="EMBL" id="CM035433">
    <property type="protein sequence ID" value="KAH7294118.1"/>
    <property type="molecule type" value="Genomic_DNA"/>
</dbReference>
<protein>
    <submittedName>
        <fullName evidence="2">Uncharacterized protein</fullName>
    </submittedName>
</protein>
<keyword evidence="1" id="KW-0472">Membrane</keyword>
<evidence type="ECO:0000313" key="3">
    <source>
        <dbReference type="Proteomes" id="UP000825935"/>
    </source>
</evidence>
<organism evidence="2 3">
    <name type="scientific">Ceratopteris richardii</name>
    <name type="common">Triangle waterfern</name>
    <dbReference type="NCBI Taxonomy" id="49495"/>
    <lineage>
        <taxon>Eukaryota</taxon>
        <taxon>Viridiplantae</taxon>
        <taxon>Streptophyta</taxon>
        <taxon>Embryophyta</taxon>
        <taxon>Tracheophyta</taxon>
        <taxon>Polypodiopsida</taxon>
        <taxon>Polypodiidae</taxon>
        <taxon>Polypodiales</taxon>
        <taxon>Pteridineae</taxon>
        <taxon>Pteridaceae</taxon>
        <taxon>Parkerioideae</taxon>
        <taxon>Ceratopteris</taxon>
    </lineage>
</organism>
<keyword evidence="1" id="KW-1133">Transmembrane helix</keyword>
<accession>A0A8T2RET8</accession>
<sequence>MQLVDIRHICHLRSEHCSYVCSAGTTSSRPSSFSFLGYWQTAIVVRLNNHRFVLSPRLLPSICLNQLFLLLFYLQVIFGSRGRRLIPVAPRWLLYVVLLVLSDTAQVSLVKFTSIGRVHASTCWVRSGLRVGALLTTSWRCRR</sequence>
<evidence type="ECO:0000256" key="1">
    <source>
        <dbReference type="SAM" id="Phobius"/>
    </source>
</evidence>
<name>A0A8T2RET8_CERRI</name>
<keyword evidence="1" id="KW-0812">Transmembrane</keyword>
<reference evidence="2" key="1">
    <citation type="submission" date="2021-08" db="EMBL/GenBank/DDBJ databases">
        <title>WGS assembly of Ceratopteris richardii.</title>
        <authorList>
            <person name="Marchant D.B."/>
            <person name="Chen G."/>
            <person name="Jenkins J."/>
            <person name="Shu S."/>
            <person name="Leebens-Mack J."/>
            <person name="Grimwood J."/>
            <person name="Schmutz J."/>
            <person name="Soltis P."/>
            <person name="Soltis D."/>
            <person name="Chen Z.-H."/>
        </authorList>
    </citation>
    <scope>NUCLEOTIDE SEQUENCE</scope>
    <source>
        <strain evidence="2">Whitten #5841</strain>
        <tissue evidence="2">Leaf</tissue>
    </source>
</reference>
<evidence type="ECO:0000313" key="2">
    <source>
        <dbReference type="EMBL" id="KAH7294118.1"/>
    </source>
</evidence>
<proteinExistence type="predicted"/>
<dbReference type="AlphaFoldDB" id="A0A8T2RET8"/>
<gene>
    <name evidence="2" type="ORF">KP509_28G057600</name>
</gene>
<dbReference type="Proteomes" id="UP000825935">
    <property type="component" value="Chromosome 28"/>
</dbReference>
<feature type="transmembrane region" description="Helical" evidence="1">
    <location>
        <begin position="92"/>
        <end position="112"/>
    </location>
</feature>